<evidence type="ECO:0000256" key="2">
    <source>
        <dbReference type="ARBA" id="ARBA00022692"/>
    </source>
</evidence>
<dbReference type="PROSITE" id="PS50850">
    <property type="entry name" value="MFS"/>
    <property type="match status" value="1"/>
</dbReference>
<dbReference type="Gene3D" id="1.20.1250.20">
    <property type="entry name" value="MFS general substrate transporter like domains"/>
    <property type="match status" value="2"/>
</dbReference>
<feature type="transmembrane region" description="Helical" evidence="6">
    <location>
        <begin position="62"/>
        <end position="81"/>
    </location>
</feature>
<dbReference type="SUPFAM" id="SSF103473">
    <property type="entry name" value="MFS general substrate transporter"/>
    <property type="match status" value="1"/>
</dbReference>
<dbReference type="InterPro" id="IPR036259">
    <property type="entry name" value="MFS_trans_sf"/>
</dbReference>
<evidence type="ECO:0000256" key="6">
    <source>
        <dbReference type="SAM" id="Phobius"/>
    </source>
</evidence>
<dbReference type="EMBL" id="VCLA01000082">
    <property type="protein sequence ID" value="MQT00537.1"/>
    <property type="molecule type" value="Genomic_DNA"/>
</dbReference>
<dbReference type="CDD" id="cd17324">
    <property type="entry name" value="MFS_NepI_like"/>
    <property type="match status" value="1"/>
</dbReference>
<feature type="region of interest" description="Disordered" evidence="5">
    <location>
        <begin position="373"/>
        <end position="415"/>
    </location>
</feature>
<dbReference type="InterPro" id="IPR020846">
    <property type="entry name" value="MFS_dom"/>
</dbReference>
<protein>
    <submittedName>
        <fullName evidence="8">MFS transporter</fullName>
    </submittedName>
</protein>
<dbReference type="GO" id="GO:0005886">
    <property type="term" value="C:plasma membrane"/>
    <property type="evidence" value="ECO:0007669"/>
    <property type="project" value="UniProtKB-SubCell"/>
</dbReference>
<feature type="transmembrane region" description="Helical" evidence="6">
    <location>
        <begin position="266"/>
        <end position="291"/>
    </location>
</feature>
<dbReference type="OrthoDB" id="9815356at2"/>
<feature type="transmembrane region" description="Helical" evidence="6">
    <location>
        <begin position="150"/>
        <end position="170"/>
    </location>
</feature>
<evidence type="ECO:0000259" key="7">
    <source>
        <dbReference type="PROSITE" id="PS50850"/>
    </source>
</evidence>
<accession>A0A646KEX6</accession>
<gene>
    <name evidence="8" type="ORF">FF041_09945</name>
</gene>
<evidence type="ECO:0000256" key="3">
    <source>
        <dbReference type="ARBA" id="ARBA00022989"/>
    </source>
</evidence>
<dbReference type="Pfam" id="PF07690">
    <property type="entry name" value="MFS_1"/>
    <property type="match status" value="2"/>
</dbReference>
<dbReference type="PANTHER" id="PTHR42910">
    <property type="entry name" value="TRANSPORTER SCO4007-RELATED"/>
    <property type="match status" value="1"/>
</dbReference>
<evidence type="ECO:0000256" key="5">
    <source>
        <dbReference type="SAM" id="MobiDB-lite"/>
    </source>
</evidence>
<feature type="domain" description="Major facilitator superfamily (MFS) profile" evidence="7">
    <location>
        <begin position="1"/>
        <end position="378"/>
    </location>
</feature>
<evidence type="ECO:0000256" key="4">
    <source>
        <dbReference type="ARBA" id="ARBA00023136"/>
    </source>
</evidence>
<feature type="transmembrane region" description="Helical" evidence="6">
    <location>
        <begin position="119"/>
        <end position="138"/>
    </location>
</feature>
<keyword evidence="3 6" id="KW-1133">Transmembrane helix</keyword>
<comment type="subcellular location">
    <subcellularLocation>
        <location evidence="1">Cell membrane</location>
        <topology evidence="1">Multi-pass membrane protein</topology>
    </subcellularLocation>
</comment>
<keyword evidence="9" id="KW-1185">Reference proteome</keyword>
<evidence type="ECO:0000256" key="1">
    <source>
        <dbReference type="ARBA" id="ARBA00004651"/>
    </source>
</evidence>
<name>A0A646KEX6_STRJU</name>
<feature type="transmembrane region" description="Helical" evidence="6">
    <location>
        <begin position="235"/>
        <end position="254"/>
    </location>
</feature>
<feature type="transmembrane region" description="Helical" evidence="6">
    <location>
        <begin position="352"/>
        <end position="372"/>
    </location>
</feature>
<feature type="transmembrane region" description="Helical" evidence="6">
    <location>
        <begin position="87"/>
        <end position="112"/>
    </location>
</feature>
<sequence length="415" mass="42200">MAIAGAVTVANIYFPQPLLEAIAHSLEVSEDTAGLIASAAQIGYAVGILLIVPLADAVDVRRLSSVLLTLTCGGLLVAAVAPNLATLAVATLAVSTTTVLPQIIMPVAASLAGPRRGQVVGLIGLGLTLGSTLSRTLSGSVSDLTGDWRSAYVVAAAMTGALLLVVPRCLPAGSGGSGARLSYPKLLATLPGLLRDHRELRLSAVLGATVFAAFSAFWAMLSFHLAEPPFEQGPAAAGLFSLYSLPAALLSAYAGRLSDRYGPTALNAWALGCVIVAFALFGLFGGSMAALVVGSNLLVLGTSSGQIANQARIFVLGEARVARLNTVFMLSSFSGGAIGSTASAAAYSAHGWTGTVLVGGGFLLPAAAALTAGRPRRPRRPGHPGHPGHPGQPGRSGRLLRIQPRTPGAEPARRW</sequence>
<reference evidence="8 9" key="1">
    <citation type="submission" date="2019-05" db="EMBL/GenBank/DDBJ databases">
        <title>Comparative genomics and metabolomics analyses of clavulanic acid producing Streptomyces species provides insight into specialized metabolism and evolution of beta-lactam biosynthetic gene clusters.</title>
        <authorList>
            <person name="Moore M.A."/>
            <person name="Cruz-Morales P."/>
            <person name="Barona Gomez F."/>
            <person name="Kapil T."/>
        </authorList>
    </citation>
    <scope>NUCLEOTIDE SEQUENCE [LARGE SCALE GENOMIC DNA]</scope>
    <source>
        <strain evidence="8 9">NRRL 5741</strain>
    </source>
</reference>
<dbReference type="PANTHER" id="PTHR42910:SF1">
    <property type="entry name" value="MAJOR FACILITATOR SUPERFAMILY (MFS) PROFILE DOMAIN-CONTAINING PROTEIN"/>
    <property type="match status" value="1"/>
</dbReference>
<evidence type="ECO:0000313" key="8">
    <source>
        <dbReference type="EMBL" id="MQT00537.1"/>
    </source>
</evidence>
<dbReference type="GO" id="GO:0022857">
    <property type="term" value="F:transmembrane transporter activity"/>
    <property type="evidence" value="ECO:0007669"/>
    <property type="project" value="InterPro"/>
</dbReference>
<dbReference type="InterPro" id="IPR011701">
    <property type="entry name" value="MFS"/>
</dbReference>
<dbReference type="AlphaFoldDB" id="A0A646KEX6"/>
<organism evidence="8 9">
    <name type="scientific">Streptomyces jumonjinensis</name>
    <dbReference type="NCBI Taxonomy" id="1945"/>
    <lineage>
        <taxon>Bacteria</taxon>
        <taxon>Bacillati</taxon>
        <taxon>Actinomycetota</taxon>
        <taxon>Actinomycetes</taxon>
        <taxon>Kitasatosporales</taxon>
        <taxon>Streptomycetaceae</taxon>
        <taxon>Streptomyces</taxon>
    </lineage>
</organism>
<evidence type="ECO:0000313" key="9">
    <source>
        <dbReference type="Proteomes" id="UP000419138"/>
    </source>
</evidence>
<feature type="compositionally biased region" description="Basic residues" evidence="5">
    <location>
        <begin position="374"/>
        <end position="383"/>
    </location>
</feature>
<comment type="caution">
    <text evidence="8">The sequence shown here is derived from an EMBL/GenBank/DDBJ whole genome shotgun (WGS) entry which is preliminary data.</text>
</comment>
<feature type="transmembrane region" description="Helical" evidence="6">
    <location>
        <begin position="35"/>
        <end position="55"/>
    </location>
</feature>
<keyword evidence="4 6" id="KW-0472">Membrane</keyword>
<feature type="transmembrane region" description="Helical" evidence="6">
    <location>
        <begin position="202"/>
        <end position="223"/>
    </location>
</feature>
<keyword evidence="2 6" id="KW-0812">Transmembrane</keyword>
<proteinExistence type="predicted"/>
<dbReference type="Proteomes" id="UP000419138">
    <property type="component" value="Unassembled WGS sequence"/>
</dbReference>